<dbReference type="PANTHER" id="PTHR36444:SF2">
    <property type="entry name" value="TRANSCRIPTIONAL REGULATOR PROTEIN YOBU-RELATED"/>
    <property type="match status" value="1"/>
</dbReference>
<dbReference type="Pfam" id="PF14526">
    <property type="entry name" value="Cass2"/>
    <property type="match status" value="1"/>
</dbReference>
<dbReference type="RefSeq" id="WP_354472901.1">
    <property type="nucleotide sequence ID" value="NZ_JBEPSB010000027.1"/>
</dbReference>
<gene>
    <name evidence="2" type="ORF">ABIA69_004134</name>
</gene>
<organism evidence="2 3">
    <name type="scientific">Lysinibacillus parviboronicapiens</name>
    <dbReference type="NCBI Taxonomy" id="436516"/>
    <lineage>
        <taxon>Bacteria</taxon>
        <taxon>Bacillati</taxon>
        <taxon>Bacillota</taxon>
        <taxon>Bacilli</taxon>
        <taxon>Bacillales</taxon>
        <taxon>Bacillaceae</taxon>
        <taxon>Lysinibacillus</taxon>
    </lineage>
</organism>
<name>A0ABV2PPP9_9BACI</name>
<evidence type="ECO:0000259" key="1">
    <source>
        <dbReference type="SMART" id="SM00871"/>
    </source>
</evidence>
<feature type="domain" description="AraC effector-binding" evidence="1">
    <location>
        <begin position="88"/>
        <end position="247"/>
    </location>
</feature>
<evidence type="ECO:0000313" key="2">
    <source>
        <dbReference type="EMBL" id="MET4562943.1"/>
    </source>
</evidence>
<dbReference type="Gene3D" id="3.20.80.10">
    <property type="entry name" value="Regulatory factor, effector binding domain"/>
    <property type="match status" value="1"/>
</dbReference>
<dbReference type="PANTHER" id="PTHR36444">
    <property type="entry name" value="TRANSCRIPTIONAL REGULATOR PROTEIN YOBU-RELATED"/>
    <property type="match status" value="1"/>
</dbReference>
<sequence>MQSCCQSCGMPLVEAALFGTEKEGQVSVAYCTYCYGEGEFKQPDLTMKEMIEICVPHLKEEGMTEEEARQMLASFLPSLKRWRKSERIEPVVIEKDSFTVIGITTRTSNANELTAQAKIPQLWSAFYEQNVGQQIANHVNHAVTYGLYCDYESDVNGIYSLSLGMEVSAIDEVPKGMAAKLVPAAKYLVFTSEIGPVTEVVIKAWQDIWAWFANSAVERTYTGDFEKYDERCANPNEAQVDIYIAIK</sequence>
<dbReference type="Proteomes" id="UP001549363">
    <property type="component" value="Unassembled WGS sequence"/>
</dbReference>
<reference evidence="2 3" key="1">
    <citation type="submission" date="2024-06" db="EMBL/GenBank/DDBJ databases">
        <title>Sorghum-associated microbial communities from plants grown in Nebraska, USA.</title>
        <authorList>
            <person name="Schachtman D."/>
        </authorList>
    </citation>
    <scope>NUCLEOTIDE SEQUENCE [LARGE SCALE GENOMIC DNA]</scope>
    <source>
        <strain evidence="2 3">736</strain>
    </source>
</reference>
<dbReference type="SUPFAM" id="SSF55136">
    <property type="entry name" value="Probable bacterial effector-binding domain"/>
    <property type="match status" value="1"/>
</dbReference>
<evidence type="ECO:0000313" key="3">
    <source>
        <dbReference type="Proteomes" id="UP001549363"/>
    </source>
</evidence>
<comment type="caution">
    <text evidence="2">The sequence shown here is derived from an EMBL/GenBank/DDBJ whole genome shotgun (WGS) entry which is preliminary data.</text>
</comment>
<protein>
    <submittedName>
        <fullName evidence="2">Transcriptional regulator YdeE</fullName>
    </submittedName>
</protein>
<accession>A0ABV2PPP9</accession>
<dbReference type="SMART" id="SM00871">
    <property type="entry name" value="AraC_E_bind"/>
    <property type="match status" value="1"/>
</dbReference>
<dbReference type="EMBL" id="JBEPSB010000027">
    <property type="protein sequence ID" value="MET4562943.1"/>
    <property type="molecule type" value="Genomic_DNA"/>
</dbReference>
<proteinExistence type="predicted"/>
<dbReference type="Pfam" id="PF12674">
    <property type="entry name" value="Zn_ribbon_2"/>
    <property type="match status" value="1"/>
</dbReference>
<dbReference type="InterPro" id="IPR029441">
    <property type="entry name" value="Cass2"/>
</dbReference>
<dbReference type="InterPro" id="IPR025868">
    <property type="entry name" value="Zn_ribbon_dom_put"/>
</dbReference>
<keyword evidence="3" id="KW-1185">Reference proteome</keyword>
<dbReference type="InterPro" id="IPR053182">
    <property type="entry name" value="YobU-like_regulator"/>
</dbReference>
<dbReference type="InterPro" id="IPR010499">
    <property type="entry name" value="AraC_E-bd"/>
</dbReference>
<dbReference type="InterPro" id="IPR011256">
    <property type="entry name" value="Reg_factor_effector_dom_sf"/>
</dbReference>